<dbReference type="EMBL" id="AB298504">
    <property type="protein sequence ID" value="BAF49476.1"/>
    <property type="molecule type" value="Genomic_DNA"/>
</dbReference>
<reference evidence="1" key="2">
    <citation type="journal article" date="2008" name="J. Bacteriol.">
        <title>Characterization of integrative and conjugative element ICEKp1-associated genomic heterogeneity in a Klebsiella pneumoniae strain isolated from a primary liver abscess.</title>
        <authorList>
            <person name="Lin T.-L."/>
            <person name="Lee C.-Z."/>
            <person name="Hsieh P.-F."/>
            <person name="Tsai S.-F."/>
            <person name="Wang J.-T."/>
        </authorList>
    </citation>
    <scope>NUCLEOTIDE SEQUENCE</scope>
    <source>
        <strain evidence="1">NTUH-K2044</strain>
    </source>
</reference>
<reference evidence="1" key="1">
    <citation type="submission" date="2007-03" db="EMBL/GenBank/DDBJ databases">
        <authorList>
            <person name="Lin T."/>
            <person name="Lee C."/>
            <person name="Hsieh P."/>
            <person name="Tsai S."/>
            <person name="Wang J."/>
        </authorList>
    </citation>
    <scope>NUCLEOTIDE SEQUENCE</scope>
    <source>
        <strain evidence="1">NTUH-K2044</strain>
    </source>
</reference>
<name>A4GZE6_KLEPN</name>
<accession>A4GZE6</accession>
<evidence type="ECO:0000313" key="1">
    <source>
        <dbReference type="EMBL" id="BAF49476.1"/>
    </source>
</evidence>
<sequence length="87" mass="9794">MTETTDMNAEHTDYGCLFSEPAEEISGDIVIDPELLPEELKLAVIRIMLDRIDRDTAEKKLAELIQKLEFDITAAELSAYLFKPGHA</sequence>
<dbReference type="AlphaFoldDB" id="A4GZE6"/>
<proteinExistence type="predicted"/>
<protein>
    <submittedName>
        <fullName evidence="1">Uncharacterized protein</fullName>
    </submittedName>
</protein>
<organism evidence="1">
    <name type="scientific">Klebsiella pneumoniae</name>
    <dbReference type="NCBI Taxonomy" id="573"/>
    <lineage>
        <taxon>Bacteria</taxon>
        <taxon>Pseudomonadati</taxon>
        <taxon>Pseudomonadota</taxon>
        <taxon>Gammaproteobacteria</taxon>
        <taxon>Enterobacterales</taxon>
        <taxon>Enterobacteriaceae</taxon>
        <taxon>Klebsiella/Raoultella group</taxon>
        <taxon>Klebsiella</taxon>
        <taxon>Klebsiella pneumoniae complex</taxon>
    </lineage>
</organism>